<evidence type="ECO:0000313" key="9">
    <source>
        <dbReference type="Proteomes" id="UP000001654"/>
    </source>
</evidence>
<feature type="transmembrane region" description="Helical" evidence="6">
    <location>
        <begin position="279"/>
        <end position="295"/>
    </location>
</feature>
<reference evidence="8 9" key="1">
    <citation type="journal article" date="2010" name="BMC Genomics">
        <title>The complete genome of Zunongwangia profunda SM-A87 reveals its adaptation to the deep-sea environment and ecological role in sedimentary organic nitrogen degradation.</title>
        <authorList>
            <person name="Qin Q.L."/>
            <person name="Zhang X.Y."/>
            <person name="Wang X.M."/>
            <person name="Liu G.M."/>
            <person name="Chen X.L."/>
            <person name="Xie B.B."/>
            <person name="Dang H.Y."/>
            <person name="Zhou B.C."/>
            <person name="Yu J."/>
            <person name="Zhang Y.Z."/>
        </authorList>
    </citation>
    <scope>NUCLEOTIDE SEQUENCE [LARGE SCALE GENOMIC DNA]</scope>
    <source>
        <strain evidence="9">DSM 18752 / CCTCC AB 206139 / SM-A87</strain>
    </source>
</reference>
<dbReference type="InterPro" id="IPR037185">
    <property type="entry name" value="EmrE-like"/>
</dbReference>
<evidence type="ECO:0000256" key="5">
    <source>
        <dbReference type="ARBA" id="ARBA00023136"/>
    </source>
</evidence>
<keyword evidence="3 6" id="KW-0812">Transmembrane</keyword>
<dbReference type="InterPro" id="IPR000620">
    <property type="entry name" value="EamA_dom"/>
</dbReference>
<comment type="subcellular location">
    <subcellularLocation>
        <location evidence="1">Membrane</location>
        <topology evidence="1">Multi-pass membrane protein</topology>
    </subcellularLocation>
</comment>
<keyword evidence="9" id="KW-1185">Reference proteome</keyword>
<keyword evidence="4 6" id="KW-1133">Transmembrane helix</keyword>
<dbReference type="Proteomes" id="UP000001654">
    <property type="component" value="Chromosome"/>
</dbReference>
<dbReference type="GO" id="GO:0016020">
    <property type="term" value="C:membrane"/>
    <property type="evidence" value="ECO:0007669"/>
    <property type="project" value="UniProtKB-SubCell"/>
</dbReference>
<dbReference type="STRING" id="655815.ZPR_1273"/>
<dbReference type="HOGENOM" id="CLU_933683_0_0_10"/>
<feature type="transmembrane region" description="Helical" evidence="6">
    <location>
        <begin position="98"/>
        <end position="113"/>
    </location>
</feature>
<feature type="domain" description="EamA" evidence="7">
    <location>
        <begin position="156"/>
        <end position="295"/>
    </location>
</feature>
<feature type="transmembrane region" description="Helical" evidence="6">
    <location>
        <begin position="155"/>
        <end position="176"/>
    </location>
</feature>
<feature type="transmembrane region" description="Helical" evidence="6">
    <location>
        <begin position="256"/>
        <end position="273"/>
    </location>
</feature>
<keyword evidence="5 6" id="KW-0472">Membrane</keyword>
<dbReference type="PANTHER" id="PTHR32322">
    <property type="entry name" value="INNER MEMBRANE TRANSPORTER"/>
    <property type="match status" value="1"/>
</dbReference>
<evidence type="ECO:0000256" key="3">
    <source>
        <dbReference type="ARBA" id="ARBA00022692"/>
    </source>
</evidence>
<evidence type="ECO:0000313" key="8">
    <source>
        <dbReference type="EMBL" id="ADF51611.1"/>
    </source>
</evidence>
<dbReference type="InterPro" id="IPR050638">
    <property type="entry name" value="AA-Vitamin_Transporters"/>
</dbReference>
<comment type="similarity">
    <text evidence="2">Belongs to the EamA transporter family.</text>
</comment>
<dbReference type="eggNOG" id="COG0697">
    <property type="taxonomic scope" value="Bacteria"/>
</dbReference>
<feature type="domain" description="EamA" evidence="7">
    <location>
        <begin position="9"/>
        <end position="139"/>
    </location>
</feature>
<feature type="transmembrane region" description="Helical" evidence="6">
    <location>
        <begin position="73"/>
        <end position="92"/>
    </location>
</feature>
<gene>
    <name evidence="8" type="ordered locus">ZPR_1273</name>
</gene>
<feature type="transmembrane region" description="Helical" evidence="6">
    <location>
        <begin position="188"/>
        <end position="210"/>
    </location>
</feature>
<organism evidence="8 9">
    <name type="scientific">Zunongwangia profunda (strain DSM 18752 / CCTCC AB 206139 / SM-A87)</name>
    <name type="common">Wangia profunda</name>
    <dbReference type="NCBI Taxonomy" id="655815"/>
    <lineage>
        <taxon>Bacteria</taxon>
        <taxon>Pseudomonadati</taxon>
        <taxon>Bacteroidota</taxon>
        <taxon>Flavobacteriia</taxon>
        <taxon>Flavobacteriales</taxon>
        <taxon>Flavobacteriaceae</taxon>
        <taxon>Zunongwangia</taxon>
    </lineage>
</organism>
<dbReference type="EMBL" id="CP001650">
    <property type="protein sequence ID" value="ADF51611.1"/>
    <property type="molecule type" value="Genomic_DNA"/>
</dbReference>
<evidence type="ECO:0000256" key="6">
    <source>
        <dbReference type="SAM" id="Phobius"/>
    </source>
</evidence>
<evidence type="ECO:0000256" key="4">
    <source>
        <dbReference type="ARBA" id="ARBA00022989"/>
    </source>
</evidence>
<evidence type="ECO:0000259" key="7">
    <source>
        <dbReference type="Pfam" id="PF00892"/>
    </source>
</evidence>
<dbReference type="AlphaFoldDB" id="D5BJE5"/>
<feature type="transmembrane region" description="Helical" evidence="6">
    <location>
        <begin position="222"/>
        <end position="244"/>
    </location>
</feature>
<dbReference type="PANTHER" id="PTHR32322:SF2">
    <property type="entry name" value="EAMA DOMAIN-CONTAINING PROTEIN"/>
    <property type="match status" value="1"/>
</dbReference>
<protein>
    <submittedName>
        <fullName evidence="8">Integral membrane protein DUF6</fullName>
    </submittedName>
</protein>
<name>D5BJE5_ZUNPS</name>
<dbReference type="OrthoDB" id="1416484at2"/>
<dbReference type="Pfam" id="PF00892">
    <property type="entry name" value="EamA"/>
    <property type="match status" value="2"/>
</dbReference>
<sequence>MNSHKNNKIGFLAALFSALAWSTTGIFVRFLNDFSAIEIVAGRCLIGLFFMLLFLVISRGGLSKKIWISKHSWLLGLLMAGYFLLVVTAYQIAPVAEVAILTNTTPLFALFYRRLKGLSITSNEVWGICLGVIGVVLVVISGASSNQSSFNNLHLLGDFMALIAGSAMAIYSIFYSTIDSSKKPSSQIATFFTFLIGSLVSFFIIGISGNMIHMRKLLDLNVIYFILGLGVFATLLPALCYAYASSVLASVTVTSLRLLTPLLAATLGILFLNEIPNNLFWPGAFILITGLLLIIRQK</sequence>
<accession>D5BJE5</accession>
<dbReference type="RefSeq" id="WP_013070763.1">
    <property type="nucleotide sequence ID" value="NC_014041.1"/>
</dbReference>
<feature type="transmembrane region" description="Helical" evidence="6">
    <location>
        <begin position="35"/>
        <end position="57"/>
    </location>
</feature>
<dbReference type="SUPFAM" id="SSF103481">
    <property type="entry name" value="Multidrug resistance efflux transporter EmrE"/>
    <property type="match status" value="2"/>
</dbReference>
<proteinExistence type="inferred from homology"/>
<feature type="transmembrane region" description="Helical" evidence="6">
    <location>
        <begin position="125"/>
        <end position="143"/>
    </location>
</feature>
<dbReference type="KEGG" id="zpr:ZPR_1273"/>
<evidence type="ECO:0000256" key="2">
    <source>
        <dbReference type="ARBA" id="ARBA00007362"/>
    </source>
</evidence>
<evidence type="ECO:0000256" key="1">
    <source>
        <dbReference type="ARBA" id="ARBA00004141"/>
    </source>
</evidence>